<keyword evidence="2" id="KW-0472">Membrane</keyword>
<name>A0A5C3Q381_9AGAR</name>
<feature type="transmembrane region" description="Helical" evidence="2">
    <location>
        <begin position="36"/>
        <end position="55"/>
    </location>
</feature>
<keyword evidence="4" id="KW-1185">Reference proteome</keyword>
<feature type="compositionally biased region" description="Polar residues" evidence="1">
    <location>
        <begin position="119"/>
        <end position="132"/>
    </location>
</feature>
<gene>
    <name evidence="3" type="ORF">BDV98DRAFT_575870</name>
</gene>
<feature type="region of interest" description="Disordered" evidence="1">
    <location>
        <begin position="66"/>
        <end position="85"/>
    </location>
</feature>
<protein>
    <submittedName>
        <fullName evidence="3">Uncharacterized protein</fullName>
    </submittedName>
</protein>
<dbReference type="Proteomes" id="UP000305067">
    <property type="component" value="Unassembled WGS sequence"/>
</dbReference>
<evidence type="ECO:0000313" key="4">
    <source>
        <dbReference type="Proteomes" id="UP000305067"/>
    </source>
</evidence>
<dbReference type="AlphaFoldDB" id="A0A5C3Q381"/>
<evidence type="ECO:0000256" key="1">
    <source>
        <dbReference type="SAM" id="MobiDB-lite"/>
    </source>
</evidence>
<sequence length="155" mass="16395">MFQPIAGAGSETQSASTTPAQHGLLYSRANEGGKNTAVIGGATLGSVLFAVLLGIDLHFYRTRRRSEVEQPSATQSHGGDVEAQGTTRCSCLREDTHHFAFIDPTNLNQATPLEHLSPKTANSIPSQQNTPSPAAPSPWKGMVYTPTPGVAPPYP</sequence>
<keyword evidence="2" id="KW-0812">Transmembrane</keyword>
<accession>A0A5C3Q381</accession>
<evidence type="ECO:0000256" key="2">
    <source>
        <dbReference type="SAM" id="Phobius"/>
    </source>
</evidence>
<organism evidence="3 4">
    <name type="scientific">Pterulicium gracile</name>
    <dbReference type="NCBI Taxonomy" id="1884261"/>
    <lineage>
        <taxon>Eukaryota</taxon>
        <taxon>Fungi</taxon>
        <taxon>Dikarya</taxon>
        <taxon>Basidiomycota</taxon>
        <taxon>Agaricomycotina</taxon>
        <taxon>Agaricomycetes</taxon>
        <taxon>Agaricomycetidae</taxon>
        <taxon>Agaricales</taxon>
        <taxon>Pleurotineae</taxon>
        <taxon>Pterulaceae</taxon>
        <taxon>Pterulicium</taxon>
    </lineage>
</organism>
<feature type="compositionally biased region" description="Polar residues" evidence="1">
    <location>
        <begin position="10"/>
        <end position="20"/>
    </location>
</feature>
<reference evidence="3 4" key="1">
    <citation type="journal article" date="2019" name="Nat. Ecol. Evol.">
        <title>Megaphylogeny resolves global patterns of mushroom evolution.</title>
        <authorList>
            <person name="Varga T."/>
            <person name="Krizsan K."/>
            <person name="Foldi C."/>
            <person name="Dima B."/>
            <person name="Sanchez-Garcia M."/>
            <person name="Sanchez-Ramirez S."/>
            <person name="Szollosi G.J."/>
            <person name="Szarkandi J.G."/>
            <person name="Papp V."/>
            <person name="Albert L."/>
            <person name="Andreopoulos W."/>
            <person name="Angelini C."/>
            <person name="Antonin V."/>
            <person name="Barry K.W."/>
            <person name="Bougher N.L."/>
            <person name="Buchanan P."/>
            <person name="Buyck B."/>
            <person name="Bense V."/>
            <person name="Catcheside P."/>
            <person name="Chovatia M."/>
            <person name="Cooper J."/>
            <person name="Damon W."/>
            <person name="Desjardin D."/>
            <person name="Finy P."/>
            <person name="Geml J."/>
            <person name="Haridas S."/>
            <person name="Hughes K."/>
            <person name="Justo A."/>
            <person name="Karasinski D."/>
            <person name="Kautmanova I."/>
            <person name="Kiss B."/>
            <person name="Kocsube S."/>
            <person name="Kotiranta H."/>
            <person name="LaButti K.M."/>
            <person name="Lechner B.E."/>
            <person name="Liimatainen K."/>
            <person name="Lipzen A."/>
            <person name="Lukacs Z."/>
            <person name="Mihaltcheva S."/>
            <person name="Morgado L.N."/>
            <person name="Niskanen T."/>
            <person name="Noordeloos M.E."/>
            <person name="Ohm R.A."/>
            <person name="Ortiz-Santana B."/>
            <person name="Ovrebo C."/>
            <person name="Racz N."/>
            <person name="Riley R."/>
            <person name="Savchenko A."/>
            <person name="Shiryaev A."/>
            <person name="Soop K."/>
            <person name="Spirin V."/>
            <person name="Szebenyi C."/>
            <person name="Tomsovsky M."/>
            <person name="Tulloss R.E."/>
            <person name="Uehling J."/>
            <person name="Grigoriev I.V."/>
            <person name="Vagvolgyi C."/>
            <person name="Papp T."/>
            <person name="Martin F.M."/>
            <person name="Miettinen O."/>
            <person name="Hibbett D.S."/>
            <person name="Nagy L.G."/>
        </authorList>
    </citation>
    <scope>NUCLEOTIDE SEQUENCE [LARGE SCALE GENOMIC DNA]</scope>
    <source>
        <strain evidence="3 4">CBS 309.79</strain>
    </source>
</reference>
<proteinExistence type="predicted"/>
<keyword evidence="2" id="KW-1133">Transmembrane helix</keyword>
<feature type="region of interest" description="Disordered" evidence="1">
    <location>
        <begin position="1"/>
        <end position="20"/>
    </location>
</feature>
<feature type="region of interest" description="Disordered" evidence="1">
    <location>
        <begin position="110"/>
        <end position="155"/>
    </location>
</feature>
<dbReference type="EMBL" id="ML178858">
    <property type="protein sequence ID" value="TFK96545.1"/>
    <property type="molecule type" value="Genomic_DNA"/>
</dbReference>
<dbReference type="Gene3D" id="1.20.5.510">
    <property type="entry name" value="Single helix bin"/>
    <property type="match status" value="1"/>
</dbReference>
<evidence type="ECO:0000313" key="3">
    <source>
        <dbReference type="EMBL" id="TFK96545.1"/>
    </source>
</evidence>